<proteinExistence type="predicted"/>
<dbReference type="Gene3D" id="3.90.1150.10">
    <property type="entry name" value="Aspartate Aminotransferase, domain 1"/>
    <property type="match status" value="1"/>
</dbReference>
<sequence length="99" mass="10797">MRRLYSARRNATAAGLTAALGDRMHIEPQPGGMHLVARMQGQLTDVPLAARMLEQGMYAHPLSRWSTLPDPQSGLLLSFTNIASEAQALELGLRNNALM</sequence>
<gene>
    <name evidence="1" type="ORF">G6F50_018042</name>
</gene>
<dbReference type="Proteomes" id="UP000740926">
    <property type="component" value="Unassembled WGS sequence"/>
</dbReference>
<dbReference type="AlphaFoldDB" id="A0A9P7BZY1"/>
<dbReference type="EMBL" id="JAANIU010015357">
    <property type="protein sequence ID" value="KAG1529378.1"/>
    <property type="molecule type" value="Genomic_DNA"/>
</dbReference>
<dbReference type="SUPFAM" id="SSF53383">
    <property type="entry name" value="PLP-dependent transferases"/>
    <property type="match status" value="1"/>
</dbReference>
<dbReference type="InterPro" id="IPR015422">
    <property type="entry name" value="PyrdxlP-dep_Trfase_small"/>
</dbReference>
<keyword evidence="2" id="KW-1185">Reference proteome</keyword>
<accession>A0A9P7BZY1</accession>
<name>A0A9P7BZY1_9FUNG</name>
<dbReference type="InterPro" id="IPR015424">
    <property type="entry name" value="PyrdxlP-dep_Trfase"/>
</dbReference>
<evidence type="ECO:0000313" key="1">
    <source>
        <dbReference type="EMBL" id="KAG1529378.1"/>
    </source>
</evidence>
<comment type="caution">
    <text evidence="1">The sequence shown here is derived from an EMBL/GenBank/DDBJ whole genome shotgun (WGS) entry which is preliminary data.</text>
</comment>
<organism evidence="1 2">
    <name type="scientific">Rhizopus delemar</name>
    <dbReference type="NCBI Taxonomy" id="936053"/>
    <lineage>
        <taxon>Eukaryota</taxon>
        <taxon>Fungi</taxon>
        <taxon>Fungi incertae sedis</taxon>
        <taxon>Mucoromycota</taxon>
        <taxon>Mucoromycotina</taxon>
        <taxon>Mucoromycetes</taxon>
        <taxon>Mucorales</taxon>
        <taxon>Mucorineae</taxon>
        <taxon>Rhizopodaceae</taxon>
        <taxon>Rhizopus</taxon>
    </lineage>
</organism>
<evidence type="ECO:0000313" key="2">
    <source>
        <dbReference type="Proteomes" id="UP000740926"/>
    </source>
</evidence>
<protein>
    <submittedName>
        <fullName evidence="1">Uncharacterized protein</fullName>
    </submittedName>
</protein>
<reference evidence="1 2" key="1">
    <citation type="journal article" date="2020" name="Microb. Genom.">
        <title>Genetic diversity of clinical and environmental Mucorales isolates obtained from an investigation of mucormycosis cases among solid organ transplant recipients.</title>
        <authorList>
            <person name="Nguyen M.H."/>
            <person name="Kaul D."/>
            <person name="Muto C."/>
            <person name="Cheng S.J."/>
            <person name="Richter R.A."/>
            <person name="Bruno V.M."/>
            <person name="Liu G."/>
            <person name="Beyhan S."/>
            <person name="Sundermann A.J."/>
            <person name="Mounaud S."/>
            <person name="Pasculle A.W."/>
            <person name="Nierman W.C."/>
            <person name="Driscoll E."/>
            <person name="Cumbie R."/>
            <person name="Clancy C.J."/>
            <person name="Dupont C.L."/>
        </authorList>
    </citation>
    <scope>NUCLEOTIDE SEQUENCE [LARGE SCALE GENOMIC DNA]</scope>
    <source>
        <strain evidence="1 2">GL24</strain>
    </source>
</reference>